<accession>A0A919L039</accession>
<dbReference type="Proteomes" id="UP000617734">
    <property type="component" value="Unassembled WGS sequence"/>
</dbReference>
<dbReference type="GeneID" id="95356235"/>
<reference evidence="6" key="1">
    <citation type="journal article" date="2014" name="Int. J. Syst. Evol. Microbiol.">
        <title>Complete genome sequence of Corynebacterium casei LMG S-19264T (=DSM 44701T), isolated from a smear-ripened cheese.</title>
        <authorList>
            <consortium name="US DOE Joint Genome Institute (JGI-PGF)"/>
            <person name="Walter F."/>
            <person name="Albersmeier A."/>
            <person name="Kalinowski J."/>
            <person name="Ruckert C."/>
        </authorList>
    </citation>
    <scope>NUCLEOTIDE SEQUENCE</scope>
    <source>
        <strain evidence="6">JCM 4646</strain>
    </source>
</reference>
<evidence type="ECO:0000313" key="6">
    <source>
        <dbReference type="EMBL" id="GHH79900.1"/>
    </source>
</evidence>
<dbReference type="InterPro" id="IPR032808">
    <property type="entry name" value="DoxX"/>
</dbReference>
<keyword evidence="7" id="KW-1185">Reference proteome</keyword>
<keyword evidence="3 5" id="KW-1133">Transmembrane helix</keyword>
<dbReference type="AlphaFoldDB" id="A0A919L039"/>
<organism evidence="6 7">
    <name type="scientific">Kitasatospora indigofera</name>
    <dbReference type="NCBI Taxonomy" id="67307"/>
    <lineage>
        <taxon>Bacteria</taxon>
        <taxon>Bacillati</taxon>
        <taxon>Actinomycetota</taxon>
        <taxon>Actinomycetes</taxon>
        <taxon>Kitasatosporales</taxon>
        <taxon>Streptomycetaceae</taxon>
        <taxon>Kitasatospora</taxon>
    </lineage>
</organism>
<keyword evidence="2 5" id="KW-0812">Transmembrane</keyword>
<comment type="caution">
    <text evidence="6">The sequence shown here is derived from an EMBL/GenBank/DDBJ whole genome shotgun (WGS) entry which is preliminary data.</text>
</comment>
<evidence type="ECO:0008006" key="8">
    <source>
        <dbReference type="Google" id="ProtNLM"/>
    </source>
</evidence>
<dbReference type="Pfam" id="PF13564">
    <property type="entry name" value="DoxX_2"/>
    <property type="match status" value="1"/>
</dbReference>
<evidence type="ECO:0000256" key="2">
    <source>
        <dbReference type="ARBA" id="ARBA00022692"/>
    </source>
</evidence>
<feature type="transmembrane region" description="Helical" evidence="5">
    <location>
        <begin position="98"/>
        <end position="116"/>
    </location>
</feature>
<feature type="transmembrane region" description="Helical" evidence="5">
    <location>
        <begin position="48"/>
        <end position="66"/>
    </location>
</feature>
<sequence length="141" mass="15570">MSKYLRTGLYWFLALEFALGAVTKCWPGDTMFSTAYSVKFAEWGYPSWMRFVVAALEGVAAVLLVMPDRRTRFLAATTLVFVLTGAATTHIVNHDPPVESWAAPTHLVIMGILALANWPADWRHLLPAVGGLPRSRPKIVG</sequence>
<name>A0A919L039_9ACTN</name>
<proteinExistence type="predicted"/>
<reference evidence="6" key="2">
    <citation type="submission" date="2020-09" db="EMBL/GenBank/DDBJ databases">
        <authorList>
            <person name="Sun Q."/>
            <person name="Ohkuma M."/>
        </authorList>
    </citation>
    <scope>NUCLEOTIDE SEQUENCE</scope>
    <source>
        <strain evidence="6">JCM 4646</strain>
    </source>
</reference>
<evidence type="ECO:0000256" key="3">
    <source>
        <dbReference type="ARBA" id="ARBA00022989"/>
    </source>
</evidence>
<dbReference type="RefSeq" id="WP_190213964.1">
    <property type="nucleotide sequence ID" value="NZ_BNBO01000044.1"/>
</dbReference>
<keyword evidence="4 5" id="KW-0472">Membrane</keyword>
<feature type="transmembrane region" description="Helical" evidence="5">
    <location>
        <begin position="73"/>
        <end position="92"/>
    </location>
</feature>
<dbReference type="GO" id="GO:0016020">
    <property type="term" value="C:membrane"/>
    <property type="evidence" value="ECO:0007669"/>
    <property type="project" value="UniProtKB-SubCell"/>
</dbReference>
<dbReference type="EMBL" id="BNBO01000044">
    <property type="protein sequence ID" value="GHH79900.1"/>
    <property type="molecule type" value="Genomic_DNA"/>
</dbReference>
<protein>
    <recommendedName>
        <fullName evidence="8">DoxX family protein</fullName>
    </recommendedName>
</protein>
<evidence type="ECO:0000313" key="7">
    <source>
        <dbReference type="Proteomes" id="UP000617734"/>
    </source>
</evidence>
<evidence type="ECO:0000256" key="5">
    <source>
        <dbReference type="SAM" id="Phobius"/>
    </source>
</evidence>
<evidence type="ECO:0000256" key="1">
    <source>
        <dbReference type="ARBA" id="ARBA00004141"/>
    </source>
</evidence>
<gene>
    <name evidence="6" type="ORF">GCM10018781_58980</name>
</gene>
<comment type="subcellular location">
    <subcellularLocation>
        <location evidence="1">Membrane</location>
        <topology evidence="1">Multi-pass membrane protein</topology>
    </subcellularLocation>
</comment>
<evidence type="ECO:0000256" key="4">
    <source>
        <dbReference type="ARBA" id="ARBA00023136"/>
    </source>
</evidence>